<dbReference type="AlphaFoldDB" id="A0A0S2DNM2"/>
<proteinExistence type="predicted"/>
<dbReference type="KEGG" id="lez:GLE_4395"/>
<gene>
    <name evidence="1" type="ORF">GLE_4395</name>
</gene>
<organism evidence="1 2">
    <name type="scientific">Lysobacter enzymogenes</name>
    <dbReference type="NCBI Taxonomy" id="69"/>
    <lineage>
        <taxon>Bacteria</taxon>
        <taxon>Pseudomonadati</taxon>
        <taxon>Pseudomonadota</taxon>
        <taxon>Gammaproteobacteria</taxon>
        <taxon>Lysobacterales</taxon>
        <taxon>Lysobacteraceae</taxon>
        <taxon>Lysobacter</taxon>
    </lineage>
</organism>
<dbReference type="Proteomes" id="UP000061569">
    <property type="component" value="Chromosome"/>
</dbReference>
<dbReference type="PROSITE" id="PS51257">
    <property type="entry name" value="PROKAR_LIPOPROTEIN"/>
    <property type="match status" value="1"/>
</dbReference>
<protein>
    <submittedName>
        <fullName evidence="1">Lipoprotein</fullName>
    </submittedName>
</protein>
<accession>A0A0S2DNM2</accession>
<sequence length="138" mass="15122">MRRRAAALALAFATGGCGVLDSRELWSSGRYVVLWIDAPDQAHLAYRIDDTTTMGLSDPCVSAVAENADYIAVEQRPPQSAQRPLYRLFAKRAPAPRTPAATPLGEPMPQRSYEPLARRLGLPPMQALGVWDACGWEN</sequence>
<dbReference type="PATRIC" id="fig|69.6.peg.4334"/>
<evidence type="ECO:0000313" key="1">
    <source>
        <dbReference type="EMBL" id="ALN59736.1"/>
    </source>
</evidence>
<keyword evidence="1" id="KW-0449">Lipoprotein</keyword>
<name>A0A0S2DNM2_LYSEN</name>
<dbReference type="STRING" id="69.GLE_4395"/>
<dbReference type="EMBL" id="CP013140">
    <property type="protein sequence ID" value="ALN59736.1"/>
    <property type="molecule type" value="Genomic_DNA"/>
</dbReference>
<reference evidence="1 2" key="1">
    <citation type="submission" date="2015-11" db="EMBL/GenBank/DDBJ databases">
        <title>Genome sequences of Lysobacter enzymogenes strain C3 and Lysobacter antibioticus ATCC 29479.</title>
        <authorList>
            <person name="Kobayashi D.Y."/>
        </authorList>
    </citation>
    <scope>NUCLEOTIDE SEQUENCE [LARGE SCALE GENOMIC DNA]</scope>
    <source>
        <strain evidence="1 2">C3</strain>
    </source>
</reference>
<dbReference type="OrthoDB" id="6028503at2"/>
<evidence type="ECO:0000313" key="2">
    <source>
        <dbReference type="Proteomes" id="UP000061569"/>
    </source>
</evidence>